<dbReference type="EMBL" id="CP030941">
    <property type="protein sequence ID" value="UUP17152.1"/>
    <property type="molecule type" value="Genomic_DNA"/>
</dbReference>
<evidence type="ECO:0000313" key="1">
    <source>
        <dbReference type="EMBL" id="UUP17152.1"/>
    </source>
</evidence>
<proteinExistence type="predicted"/>
<sequence>MMAEFEKAPRSAGLTEACRLPTAPLAMPEQVLTRPRRIVLFRPLISWLAWR</sequence>
<protein>
    <submittedName>
        <fullName evidence="1">Uncharacterized protein</fullName>
    </submittedName>
</protein>
<accession>A0ABY5MH76</accession>
<keyword evidence="2" id="KW-1185">Reference proteome</keyword>
<dbReference type="Proteomes" id="UP001342418">
    <property type="component" value="Chromosome"/>
</dbReference>
<organism evidence="1 2">
    <name type="scientific">Nitratireductor thuwali</name>
    <dbReference type="NCBI Taxonomy" id="2267699"/>
    <lineage>
        <taxon>Bacteria</taxon>
        <taxon>Pseudomonadati</taxon>
        <taxon>Pseudomonadota</taxon>
        <taxon>Alphaproteobacteria</taxon>
        <taxon>Hyphomicrobiales</taxon>
        <taxon>Phyllobacteriaceae</taxon>
        <taxon>Nitratireductor</taxon>
    </lineage>
</organism>
<gene>
    <name evidence="1" type="ORF">NTH_01610</name>
</gene>
<name>A0ABY5MH76_9HYPH</name>
<reference evidence="1 2" key="1">
    <citation type="submission" date="2018-07" db="EMBL/GenBank/DDBJ databases">
        <title>Genome sequence of Nitratireductor thuwali#1536.</title>
        <authorList>
            <person name="Michoud G."/>
            <person name="Merlino G."/>
            <person name="Sefrji F.O."/>
            <person name="Daffonchio D."/>
        </authorList>
    </citation>
    <scope>NUCLEOTIDE SEQUENCE [LARGE SCALE GENOMIC DNA]</scope>
    <source>
        <strain evidence="2">Nit1536</strain>
    </source>
</reference>
<evidence type="ECO:0000313" key="2">
    <source>
        <dbReference type="Proteomes" id="UP001342418"/>
    </source>
</evidence>